<organism evidence="2 3">
    <name type="scientific">Yinghuangia soli</name>
    <dbReference type="NCBI Taxonomy" id="2908204"/>
    <lineage>
        <taxon>Bacteria</taxon>
        <taxon>Bacillati</taxon>
        <taxon>Actinomycetota</taxon>
        <taxon>Actinomycetes</taxon>
        <taxon>Kitasatosporales</taxon>
        <taxon>Streptomycetaceae</taxon>
        <taxon>Yinghuangia</taxon>
    </lineage>
</organism>
<comment type="caution">
    <text evidence="2">The sequence shown here is derived from an EMBL/GenBank/DDBJ whole genome shotgun (WGS) entry which is preliminary data.</text>
</comment>
<feature type="transmembrane region" description="Helical" evidence="1">
    <location>
        <begin position="79"/>
        <end position="102"/>
    </location>
</feature>
<evidence type="ECO:0000313" key="3">
    <source>
        <dbReference type="Proteomes" id="UP001165378"/>
    </source>
</evidence>
<feature type="transmembrane region" description="Helical" evidence="1">
    <location>
        <begin position="45"/>
        <end position="67"/>
    </location>
</feature>
<reference evidence="2" key="1">
    <citation type="submission" date="2022-01" db="EMBL/GenBank/DDBJ databases">
        <title>Genome-Based Taxonomic Classification of the Phylum Actinobacteria.</title>
        <authorList>
            <person name="Gao Y."/>
        </authorList>
    </citation>
    <scope>NUCLEOTIDE SEQUENCE</scope>
    <source>
        <strain evidence="2">KLBMP 8922</strain>
    </source>
</reference>
<keyword evidence="1" id="KW-0472">Membrane</keyword>
<keyword evidence="3" id="KW-1185">Reference proteome</keyword>
<dbReference type="Proteomes" id="UP001165378">
    <property type="component" value="Unassembled WGS sequence"/>
</dbReference>
<dbReference type="EMBL" id="JAKFHA010000002">
    <property type="protein sequence ID" value="MCF2526731.1"/>
    <property type="molecule type" value="Genomic_DNA"/>
</dbReference>
<dbReference type="AlphaFoldDB" id="A0AA41PWZ5"/>
<keyword evidence="1" id="KW-0812">Transmembrane</keyword>
<protein>
    <submittedName>
        <fullName evidence="2">Uncharacterized protein</fullName>
    </submittedName>
</protein>
<accession>A0AA41PWZ5</accession>
<gene>
    <name evidence="2" type="ORF">LZ495_05780</name>
</gene>
<keyword evidence="1" id="KW-1133">Transmembrane helix</keyword>
<proteinExistence type="predicted"/>
<name>A0AA41PWZ5_9ACTN</name>
<sequence length="111" mass="11574">MIGSLASSAHQAHASIVTYLAAEDPDPLKPKETKLPTGMEGPMSAALGILVLLVVIVAAFMLLRAIFEAVAAYRDGAAVPFGSILMILLFLIMAVGGISLLLRTVVGNAWI</sequence>
<evidence type="ECO:0000256" key="1">
    <source>
        <dbReference type="SAM" id="Phobius"/>
    </source>
</evidence>
<evidence type="ECO:0000313" key="2">
    <source>
        <dbReference type="EMBL" id="MCF2526731.1"/>
    </source>
</evidence>
<dbReference type="RefSeq" id="WP_235050869.1">
    <property type="nucleotide sequence ID" value="NZ_JAKFHA010000002.1"/>
</dbReference>